<feature type="compositionally biased region" description="Polar residues" evidence="1">
    <location>
        <begin position="166"/>
        <end position="176"/>
    </location>
</feature>
<feature type="chain" id="PRO_5041739900" evidence="2">
    <location>
        <begin position="26"/>
        <end position="308"/>
    </location>
</feature>
<organism evidence="3 4">
    <name type="scientific">Channa striata</name>
    <name type="common">Snakehead murrel</name>
    <name type="synonym">Ophicephalus striatus</name>
    <dbReference type="NCBI Taxonomy" id="64152"/>
    <lineage>
        <taxon>Eukaryota</taxon>
        <taxon>Metazoa</taxon>
        <taxon>Chordata</taxon>
        <taxon>Craniata</taxon>
        <taxon>Vertebrata</taxon>
        <taxon>Euteleostomi</taxon>
        <taxon>Actinopterygii</taxon>
        <taxon>Neopterygii</taxon>
        <taxon>Teleostei</taxon>
        <taxon>Neoteleostei</taxon>
        <taxon>Acanthomorphata</taxon>
        <taxon>Anabantaria</taxon>
        <taxon>Anabantiformes</taxon>
        <taxon>Channoidei</taxon>
        <taxon>Channidae</taxon>
        <taxon>Channa</taxon>
    </lineage>
</organism>
<feature type="compositionally biased region" description="Low complexity" evidence="1">
    <location>
        <begin position="184"/>
        <end position="198"/>
    </location>
</feature>
<dbReference type="AlphaFoldDB" id="A0AA88S8T4"/>
<evidence type="ECO:0000256" key="1">
    <source>
        <dbReference type="SAM" id="MobiDB-lite"/>
    </source>
</evidence>
<comment type="caution">
    <text evidence="3">The sequence shown here is derived from an EMBL/GenBank/DDBJ whole genome shotgun (WGS) entry which is preliminary data.</text>
</comment>
<protein>
    <submittedName>
        <fullName evidence="3">Uncharacterized protein</fullName>
    </submittedName>
</protein>
<dbReference type="EMBL" id="JAUPFM010000014">
    <property type="protein sequence ID" value="KAK2830855.1"/>
    <property type="molecule type" value="Genomic_DNA"/>
</dbReference>
<evidence type="ECO:0000313" key="4">
    <source>
        <dbReference type="Proteomes" id="UP001187415"/>
    </source>
</evidence>
<evidence type="ECO:0000256" key="2">
    <source>
        <dbReference type="SAM" id="SignalP"/>
    </source>
</evidence>
<dbReference type="Proteomes" id="UP001187415">
    <property type="component" value="Unassembled WGS sequence"/>
</dbReference>
<keyword evidence="4" id="KW-1185">Reference proteome</keyword>
<accession>A0AA88S8T4</accession>
<gene>
    <name evidence="3" type="ORF">Q5P01_018786</name>
</gene>
<reference evidence="3" key="1">
    <citation type="submission" date="2023-07" db="EMBL/GenBank/DDBJ databases">
        <title>Chromosome-level Genome Assembly of Striped Snakehead (Channa striata).</title>
        <authorList>
            <person name="Liu H."/>
        </authorList>
    </citation>
    <scope>NUCLEOTIDE SEQUENCE</scope>
    <source>
        <strain evidence="3">Gz</strain>
        <tissue evidence="3">Muscle</tissue>
    </source>
</reference>
<evidence type="ECO:0000313" key="3">
    <source>
        <dbReference type="EMBL" id="KAK2830855.1"/>
    </source>
</evidence>
<name>A0AA88S8T4_CHASR</name>
<feature type="region of interest" description="Disordered" evidence="1">
    <location>
        <begin position="157"/>
        <end position="215"/>
    </location>
</feature>
<sequence length="308" mass="34034">MSSGSCVRLVLLSLLACGQPADVFGYTSGESSHLNPLVQLHGDFPSSTKPASASFSQSSFQPEGFPGPSYHQGSSANLQRAAVAPWNGGYRASYGRPLDRTLLERGASSFRRTPVQQRFQTGLNAKGVPPKFLSAQRKRYALGIVSSPAIEMHFGRPESKAEPQQHSHLVQPQQPSRPIFHPDQLQQLSQQVWPQQQDRPQHSVPQPQPLHLSHPVFRLVRPQPLVYDTNRRKSDIWRYHVPPTENIFASDVSSSSKRVLDSGSESEAQPQQPSYLTRVQPTDSNSQTGAEAGRPRSFGKVLVYGPGW</sequence>
<feature type="compositionally biased region" description="Low complexity" evidence="1">
    <location>
        <begin position="48"/>
        <end position="62"/>
    </location>
</feature>
<feature type="compositionally biased region" description="Polar residues" evidence="1">
    <location>
        <begin position="251"/>
        <end position="289"/>
    </location>
</feature>
<feature type="signal peptide" evidence="2">
    <location>
        <begin position="1"/>
        <end position="25"/>
    </location>
</feature>
<proteinExistence type="predicted"/>
<keyword evidence="2" id="KW-0732">Signal</keyword>
<feature type="region of interest" description="Disordered" evidence="1">
    <location>
        <begin position="251"/>
        <end position="297"/>
    </location>
</feature>
<feature type="region of interest" description="Disordered" evidence="1">
    <location>
        <begin position="48"/>
        <end position="76"/>
    </location>
</feature>